<dbReference type="AlphaFoldDB" id="A0A382YQQ4"/>
<reference evidence="1" key="1">
    <citation type="submission" date="2018-05" db="EMBL/GenBank/DDBJ databases">
        <authorList>
            <person name="Lanie J.A."/>
            <person name="Ng W.-L."/>
            <person name="Kazmierczak K.M."/>
            <person name="Andrzejewski T.M."/>
            <person name="Davidsen T.M."/>
            <person name="Wayne K.J."/>
            <person name="Tettelin H."/>
            <person name="Glass J.I."/>
            <person name="Rusch D."/>
            <person name="Podicherti R."/>
            <person name="Tsui H.-C.T."/>
            <person name="Winkler M.E."/>
        </authorList>
    </citation>
    <scope>NUCLEOTIDE SEQUENCE</scope>
</reference>
<evidence type="ECO:0000313" key="1">
    <source>
        <dbReference type="EMBL" id="SVD84838.1"/>
    </source>
</evidence>
<feature type="non-terminal residue" evidence="1">
    <location>
        <position position="262"/>
    </location>
</feature>
<proteinExistence type="predicted"/>
<dbReference type="EMBL" id="UINC01177281">
    <property type="protein sequence ID" value="SVD84838.1"/>
    <property type="molecule type" value="Genomic_DNA"/>
</dbReference>
<name>A0A382YQQ4_9ZZZZ</name>
<protein>
    <submittedName>
        <fullName evidence="1">Uncharacterized protein</fullName>
    </submittedName>
</protein>
<accession>A0A382YQQ4</accession>
<sequence length="262" mass="30699">LAGLEKKKVYRNLKKLHLKAWTVNITGERIRYDPVLGENTLKSEHEGRYFANVFHQLNTYFPNIEELIIENFRVPVSVASLYLFKKVKTVEIVRNYTELDMEFLDKKNSIKLLKLTDSRSTYSLDDIFKLKKIFNVELRPKLSKAGEKKLKEMEDSEVSARQLEVKYWTEDIQKARKILRDPKSISLQYTYKGETLKGDSTIPHGKGEKTFEESESFKKLEEIYDLDFLKCLKGDVAQGFFYNYETRISEHGYYANGKLHGP</sequence>
<feature type="non-terminal residue" evidence="1">
    <location>
        <position position="1"/>
    </location>
</feature>
<gene>
    <name evidence="1" type="ORF">METZ01_LOCUS437692</name>
</gene>
<organism evidence="1">
    <name type="scientific">marine metagenome</name>
    <dbReference type="NCBI Taxonomy" id="408172"/>
    <lineage>
        <taxon>unclassified sequences</taxon>
        <taxon>metagenomes</taxon>
        <taxon>ecological metagenomes</taxon>
    </lineage>
</organism>